<name>A0A4Q0YFB0_9BACT</name>
<reference evidence="1 2" key="1">
    <citation type="submission" date="2017-10" db="EMBL/GenBank/DDBJ databases">
        <title>Genomics of the genus Arcobacter.</title>
        <authorList>
            <person name="Perez-Cataluna A."/>
            <person name="Figueras M.J."/>
        </authorList>
    </citation>
    <scope>NUCLEOTIDE SEQUENCE [LARGE SCALE GENOMIC DNA]</scope>
    <source>
        <strain evidence="1 2">CECT 8993</strain>
    </source>
</reference>
<protein>
    <recommendedName>
        <fullName evidence="3">Class II aldolase/adducin N-terminal domain-containing protein</fullName>
    </recommendedName>
</protein>
<accession>A0A4Q0YFB0</accession>
<dbReference type="RefSeq" id="WP_128979419.1">
    <property type="nucleotide sequence ID" value="NZ_PDKJ01000003.1"/>
</dbReference>
<dbReference type="InterPro" id="IPR036409">
    <property type="entry name" value="Aldolase_II/adducin_N_sf"/>
</dbReference>
<dbReference type="EMBL" id="PDKJ01000003">
    <property type="protein sequence ID" value="RXJ69230.1"/>
    <property type="molecule type" value="Genomic_DNA"/>
</dbReference>
<dbReference type="Gene3D" id="3.40.225.10">
    <property type="entry name" value="Class II aldolase/adducin N-terminal domain"/>
    <property type="match status" value="1"/>
</dbReference>
<evidence type="ECO:0000313" key="2">
    <source>
        <dbReference type="Proteomes" id="UP000290172"/>
    </source>
</evidence>
<evidence type="ECO:0000313" key="1">
    <source>
        <dbReference type="EMBL" id="RXJ69230.1"/>
    </source>
</evidence>
<evidence type="ECO:0008006" key="3">
    <source>
        <dbReference type="Google" id="ProtNLM"/>
    </source>
</evidence>
<dbReference type="Proteomes" id="UP000290172">
    <property type="component" value="Unassembled WGS sequence"/>
</dbReference>
<sequence length="198" mass="22961">MEDFDYSIKYTETEEIAVKECNKIEKIRARLYSLGLIGAHTNGNCFGSISTRYNKNKSSFVITGLNTGEFPKLNPNYYSFVKKFDYEKKKMFCIGSSKPSNQWLLHSYLYDLDSQIKAVIIINNERVWDYMINNEFLKIDYSNLENCKAVENIYKNIDCFLNNSFLIDGNDFSIVAFGKSLSETEKALYNIIKKVLKS</sequence>
<organism evidence="1 2">
    <name type="scientific">Halarcobacter ebronensis</name>
    <dbReference type="NCBI Taxonomy" id="1462615"/>
    <lineage>
        <taxon>Bacteria</taxon>
        <taxon>Pseudomonadati</taxon>
        <taxon>Campylobacterota</taxon>
        <taxon>Epsilonproteobacteria</taxon>
        <taxon>Campylobacterales</taxon>
        <taxon>Arcobacteraceae</taxon>
        <taxon>Halarcobacter</taxon>
    </lineage>
</organism>
<dbReference type="AlphaFoldDB" id="A0A4Q0YFB0"/>
<comment type="caution">
    <text evidence="1">The sequence shown here is derived from an EMBL/GenBank/DDBJ whole genome shotgun (WGS) entry which is preliminary data.</text>
</comment>
<proteinExistence type="predicted"/>
<gene>
    <name evidence="1" type="ORF">CRV08_04265</name>
</gene>